<dbReference type="Proteomes" id="UP000184395">
    <property type="component" value="Unassembled WGS sequence"/>
</dbReference>
<dbReference type="OrthoDB" id="8766744at2"/>
<proteinExistence type="predicted"/>
<dbReference type="RefSeq" id="WP_073428804.1">
    <property type="nucleotide sequence ID" value="NZ_CADFGY010000008.1"/>
</dbReference>
<keyword evidence="5 6" id="KW-0472">Membrane</keyword>
<dbReference type="EMBL" id="FRAB01000010">
    <property type="protein sequence ID" value="SHJ96994.1"/>
    <property type="molecule type" value="Genomic_DNA"/>
</dbReference>
<gene>
    <name evidence="7" type="ORF">SAMN05192548_1010167</name>
</gene>
<evidence type="ECO:0000256" key="4">
    <source>
        <dbReference type="ARBA" id="ARBA00022989"/>
    </source>
</evidence>
<evidence type="ECO:0000256" key="2">
    <source>
        <dbReference type="ARBA" id="ARBA00022475"/>
    </source>
</evidence>
<evidence type="ECO:0000256" key="6">
    <source>
        <dbReference type="SAM" id="Phobius"/>
    </source>
</evidence>
<feature type="transmembrane region" description="Helical" evidence="6">
    <location>
        <begin position="91"/>
        <end position="117"/>
    </location>
</feature>
<dbReference type="Pfam" id="PF01943">
    <property type="entry name" value="Polysacc_synt"/>
    <property type="match status" value="1"/>
</dbReference>
<sequence length="504" mass="54221">MTGSTERVVPRAAGSSLMRNLSYNIFGQLLPLIVAAVSIPMLIRHIGNDRFGLLTIAWMVVGYFNLFDLGLGRALTKLVADRLGAARAAEVAPLVSTGLVLMIGLGTVGAITVAFATPALTALLRVPAQYRDETVNAFYLLALSIPAVILTTGLRGVLEAYQRFDITNAVRTPLGLWTFGGPLCVLPFSTRLDWIVLSLVAGRLVSVCVYWHFAARQLGTRLIGAAPDRTVCKELLSFGGWMTVSNIVSPLMVYMDRFFIGALLGTSAVAFYTTPYEVVFKLNIVSEGLFGVLFPMMASRFVVDRSQSAAMLTLGSKLIAACLFPLVLGIVALAEPFLGLWVGPAFALHSALVMQLLAIGLFVNGFSKVAFNLIQAHGRADVTAKLHLIELPVYVLALVLLTRHAGIVGAAAGWAMRMLLDAGLLYWMSARVAHVGPRAIRDTVALALGAVALLCGLLFVPMLTARIGLAAVALSVFGWVFWRTVMNDDDRSAVMQIATRSRLR</sequence>
<feature type="transmembrane region" description="Helical" evidence="6">
    <location>
        <begin position="137"/>
        <end position="158"/>
    </location>
</feature>
<protein>
    <submittedName>
        <fullName evidence="7">Membrane protein involved in the export of O-antigen and teichoic acid</fullName>
    </submittedName>
</protein>
<dbReference type="GO" id="GO:0005886">
    <property type="term" value="C:plasma membrane"/>
    <property type="evidence" value="ECO:0007669"/>
    <property type="project" value="UniProtKB-SubCell"/>
</dbReference>
<name>A0A1M6NMY1_9BURK</name>
<evidence type="ECO:0000313" key="7">
    <source>
        <dbReference type="EMBL" id="SHJ96994.1"/>
    </source>
</evidence>
<feature type="transmembrane region" description="Helical" evidence="6">
    <location>
        <begin position="439"/>
        <end position="459"/>
    </location>
</feature>
<dbReference type="InterPro" id="IPR002797">
    <property type="entry name" value="Polysacc_synth"/>
</dbReference>
<evidence type="ECO:0000256" key="1">
    <source>
        <dbReference type="ARBA" id="ARBA00004651"/>
    </source>
</evidence>
<feature type="transmembrane region" description="Helical" evidence="6">
    <location>
        <begin position="315"/>
        <end position="334"/>
    </location>
</feature>
<feature type="transmembrane region" description="Helical" evidence="6">
    <location>
        <begin position="21"/>
        <end position="39"/>
    </location>
</feature>
<dbReference type="CDD" id="cd13128">
    <property type="entry name" value="MATE_Wzx_like"/>
    <property type="match status" value="1"/>
</dbReference>
<feature type="transmembrane region" description="Helical" evidence="6">
    <location>
        <begin position="51"/>
        <end position="71"/>
    </location>
</feature>
<evidence type="ECO:0000256" key="5">
    <source>
        <dbReference type="ARBA" id="ARBA00023136"/>
    </source>
</evidence>
<accession>A0A1M6NMY1</accession>
<feature type="transmembrane region" description="Helical" evidence="6">
    <location>
        <begin position="465"/>
        <end position="482"/>
    </location>
</feature>
<reference evidence="7 8" key="1">
    <citation type="submission" date="2016-11" db="EMBL/GenBank/DDBJ databases">
        <authorList>
            <person name="Jaros S."/>
            <person name="Januszkiewicz K."/>
            <person name="Wedrychowicz H."/>
        </authorList>
    </citation>
    <scope>NUCLEOTIDE SEQUENCE [LARGE SCALE GENOMIC DNA]</scope>
    <source>
        <strain evidence="7 8">LMG 20594</strain>
    </source>
</reference>
<dbReference type="InterPro" id="IPR050833">
    <property type="entry name" value="Poly_Biosynth_Transport"/>
</dbReference>
<keyword evidence="3 6" id="KW-0812">Transmembrane</keyword>
<dbReference type="PANTHER" id="PTHR30250:SF26">
    <property type="entry name" value="PSMA PROTEIN"/>
    <property type="match status" value="1"/>
</dbReference>
<organism evidence="7 8">
    <name type="scientific">Paraburkholderia terricola</name>
    <dbReference type="NCBI Taxonomy" id="169427"/>
    <lineage>
        <taxon>Bacteria</taxon>
        <taxon>Pseudomonadati</taxon>
        <taxon>Pseudomonadota</taxon>
        <taxon>Betaproteobacteria</taxon>
        <taxon>Burkholderiales</taxon>
        <taxon>Burkholderiaceae</taxon>
        <taxon>Paraburkholderia</taxon>
    </lineage>
</organism>
<keyword evidence="2" id="KW-1003">Cell membrane</keyword>
<dbReference type="PANTHER" id="PTHR30250">
    <property type="entry name" value="PST FAMILY PREDICTED COLANIC ACID TRANSPORTER"/>
    <property type="match status" value="1"/>
</dbReference>
<dbReference type="AlphaFoldDB" id="A0A1M6NMY1"/>
<feature type="transmembrane region" description="Helical" evidence="6">
    <location>
        <begin position="340"/>
        <end position="363"/>
    </location>
</feature>
<comment type="subcellular location">
    <subcellularLocation>
        <location evidence="1">Cell membrane</location>
        <topology evidence="1">Multi-pass membrane protein</topology>
    </subcellularLocation>
</comment>
<keyword evidence="4 6" id="KW-1133">Transmembrane helix</keyword>
<evidence type="ECO:0000313" key="8">
    <source>
        <dbReference type="Proteomes" id="UP000184395"/>
    </source>
</evidence>
<evidence type="ECO:0000256" key="3">
    <source>
        <dbReference type="ARBA" id="ARBA00022692"/>
    </source>
</evidence>
<feature type="transmembrane region" description="Helical" evidence="6">
    <location>
        <begin position="251"/>
        <end position="272"/>
    </location>
</feature>
<dbReference type="STRING" id="169427.SAMN05192548_1010167"/>
<feature type="transmembrane region" description="Helical" evidence="6">
    <location>
        <begin position="284"/>
        <end position="303"/>
    </location>
</feature>